<accession>A0A1H9UTU5</accession>
<name>A0A1H9UTU5_9PSEU</name>
<dbReference type="AlphaFoldDB" id="A0A1H9UTU5"/>
<dbReference type="EMBL" id="FOGI01000007">
    <property type="protein sequence ID" value="SES12749.1"/>
    <property type="molecule type" value="Genomic_DNA"/>
</dbReference>
<reference evidence="2" key="1">
    <citation type="submission" date="2016-10" db="EMBL/GenBank/DDBJ databases">
        <authorList>
            <person name="Varghese N."/>
            <person name="Submissions S."/>
        </authorList>
    </citation>
    <scope>NUCLEOTIDE SEQUENCE [LARGE SCALE GENOMIC DNA]</scope>
    <source>
        <strain evidence="2">DSM 44260</strain>
    </source>
</reference>
<evidence type="ECO:0000313" key="2">
    <source>
        <dbReference type="Proteomes" id="UP000199051"/>
    </source>
</evidence>
<dbReference type="Proteomes" id="UP000199051">
    <property type="component" value="Unassembled WGS sequence"/>
</dbReference>
<gene>
    <name evidence="1" type="ORF">SAMN04487818_107470</name>
</gene>
<proteinExistence type="predicted"/>
<keyword evidence="2" id="KW-1185">Reference proteome</keyword>
<sequence>MTATLDTRPARVDIWAELPRLAQAARDHVERHPELSVASIDVFTTDLASGRVEIYVCGDLPLSCLRLLAWWDTFAGTSACLEIEDDPQQPKAMLFGRLQDGTQVTVVAPLAEEHVIGVDRTRIGDWVLDWLRAHAVATT</sequence>
<evidence type="ECO:0000313" key="1">
    <source>
        <dbReference type="EMBL" id="SES12749.1"/>
    </source>
</evidence>
<dbReference type="STRING" id="155974.SAMN04487818_107470"/>
<dbReference type="RefSeq" id="WP_092779948.1">
    <property type="nucleotide sequence ID" value="NZ_FOGI01000007.1"/>
</dbReference>
<protein>
    <submittedName>
        <fullName evidence="1">Uncharacterized protein</fullName>
    </submittedName>
</protein>
<organism evidence="1 2">
    <name type="scientific">Actinokineospora terrae</name>
    <dbReference type="NCBI Taxonomy" id="155974"/>
    <lineage>
        <taxon>Bacteria</taxon>
        <taxon>Bacillati</taxon>
        <taxon>Actinomycetota</taxon>
        <taxon>Actinomycetes</taxon>
        <taxon>Pseudonocardiales</taxon>
        <taxon>Pseudonocardiaceae</taxon>
        <taxon>Actinokineospora</taxon>
    </lineage>
</organism>